<evidence type="ECO:0000256" key="4">
    <source>
        <dbReference type="ARBA" id="ARBA00022807"/>
    </source>
</evidence>
<dbReference type="Pfam" id="PF00877">
    <property type="entry name" value="NLPC_P60"/>
    <property type="match status" value="1"/>
</dbReference>
<comment type="similarity">
    <text evidence="1">Belongs to the peptidase C40 family.</text>
</comment>
<dbReference type="GO" id="GO:0008234">
    <property type="term" value="F:cysteine-type peptidase activity"/>
    <property type="evidence" value="ECO:0007669"/>
    <property type="project" value="UniProtKB-KW"/>
</dbReference>
<feature type="domain" description="NlpC/P60" evidence="5">
    <location>
        <begin position="82"/>
        <end position="209"/>
    </location>
</feature>
<dbReference type="InterPro" id="IPR038765">
    <property type="entry name" value="Papain-like_cys_pep_sf"/>
</dbReference>
<dbReference type="Proteomes" id="UP000886191">
    <property type="component" value="Unassembled WGS sequence"/>
</dbReference>
<keyword evidence="2" id="KW-0645">Protease</keyword>
<name>A0A831QR60_9FLAO</name>
<dbReference type="EMBL" id="DRGL01000034">
    <property type="protein sequence ID" value="HEA21171.1"/>
    <property type="molecule type" value="Genomic_DNA"/>
</dbReference>
<keyword evidence="4" id="KW-0788">Thiol protease</keyword>
<evidence type="ECO:0000256" key="2">
    <source>
        <dbReference type="ARBA" id="ARBA00022670"/>
    </source>
</evidence>
<dbReference type="PANTHER" id="PTHR47053">
    <property type="entry name" value="MUREIN DD-ENDOPEPTIDASE MEPH-RELATED"/>
    <property type="match status" value="1"/>
</dbReference>
<dbReference type="AlphaFoldDB" id="A0A831QR60"/>
<dbReference type="SUPFAM" id="SSF54001">
    <property type="entry name" value="Cysteine proteinases"/>
    <property type="match status" value="1"/>
</dbReference>
<dbReference type="PANTHER" id="PTHR47053:SF1">
    <property type="entry name" value="MUREIN DD-ENDOPEPTIDASE MEPH-RELATED"/>
    <property type="match status" value="1"/>
</dbReference>
<organism evidence="6">
    <name type="scientific">Pricia antarctica</name>
    <dbReference type="NCBI Taxonomy" id="641691"/>
    <lineage>
        <taxon>Bacteria</taxon>
        <taxon>Pseudomonadati</taxon>
        <taxon>Bacteroidota</taxon>
        <taxon>Flavobacteriia</taxon>
        <taxon>Flavobacteriales</taxon>
        <taxon>Flavobacteriaceae</taxon>
        <taxon>Pricia</taxon>
    </lineage>
</organism>
<evidence type="ECO:0000259" key="5">
    <source>
        <dbReference type="PROSITE" id="PS51935"/>
    </source>
</evidence>
<comment type="caution">
    <text evidence="6">The sequence shown here is derived from an EMBL/GenBank/DDBJ whole genome shotgun (WGS) entry which is preliminary data.</text>
</comment>
<dbReference type="PROSITE" id="PS51935">
    <property type="entry name" value="NLPC_P60"/>
    <property type="match status" value="1"/>
</dbReference>
<sequence>MRLQLLFLLVIVLMGSCAKKSYDRTDYSYYKREITKLKATEKKQSKEETQSNFKQNFPTKLTYLSGEEKKQIAKLLEIPSDSIRNEKLYSTILEWMGTPYLFGGISQEGVDCSALTQQIYLKVYGKEIPRTSIQQFYFDTKNQFKSQKYLKQGDLIFFRLRYQDAIVSHVGIYLQNGKFLGSNSPRGVEITELDTNYWQDKYVASARLLNL</sequence>
<evidence type="ECO:0000256" key="3">
    <source>
        <dbReference type="ARBA" id="ARBA00022801"/>
    </source>
</evidence>
<dbReference type="GO" id="GO:0006508">
    <property type="term" value="P:proteolysis"/>
    <property type="evidence" value="ECO:0007669"/>
    <property type="project" value="UniProtKB-KW"/>
</dbReference>
<evidence type="ECO:0000256" key="1">
    <source>
        <dbReference type="ARBA" id="ARBA00007074"/>
    </source>
</evidence>
<dbReference type="PROSITE" id="PS51257">
    <property type="entry name" value="PROKAR_LIPOPROTEIN"/>
    <property type="match status" value="1"/>
</dbReference>
<gene>
    <name evidence="6" type="ORF">ENH87_09660</name>
</gene>
<evidence type="ECO:0000313" key="6">
    <source>
        <dbReference type="EMBL" id="HEA21171.1"/>
    </source>
</evidence>
<dbReference type="InterPro" id="IPR000064">
    <property type="entry name" value="NLP_P60_dom"/>
</dbReference>
<proteinExistence type="inferred from homology"/>
<accession>A0A831QR60</accession>
<dbReference type="InterPro" id="IPR051202">
    <property type="entry name" value="Peptidase_C40"/>
</dbReference>
<keyword evidence="3" id="KW-0378">Hydrolase</keyword>
<dbReference type="Gene3D" id="3.90.1720.10">
    <property type="entry name" value="endopeptidase domain like (from Nostoc punctiforme)"/>
    <property type="match status" value="1"/>
</dbReference>
<reference evidence="6" key="1">
    <citation type="journal article" date="2020" name="mSystems">
        <title>Genome- and Community-Level Interaction Insights into Carbon Utilization and Element Cycling Functions of Hydrothermarchaeota in Hydrothermal Sediment.</title>
        <authorList>
            <person name="Zhou Z."/>
            <person name="Liu Y."/>
            <person name="Xu W."/>
            <person name="Pan J."/>
            <person name="Luo Z.H."/>
            <person name="Li M."/>
        </authorList>
    </citation>
    <scope>NUCLEOTIDE SEQUENCE [LARGE SCALE GENOMIC DNA]</scope>
    <source>
        <strain evidence="6">HyVt-345</strain>
    </source>
</reference>
<protein>
    <submittedName>
        <fullName evidence="6">NlpC/P60 family protein</fullName>
    </submittedName>
</protein>